<dbReference type="GO" id="GO:0005509">
    <property type="term" value="F:calcium ion binding"/>
    <property type="evidence" value="ECO:0007669"/>
    <property type="project" value="InterPro"/>
</dbReference>
<dbReference type="InterPro" id="IPR011992">
    <property type="entry name" value="EF-hand-dom_pair"/>
</dbReference>
<sequence length="471" mass="49222">MGKGGKGQPAHSRAFSAHATGASWFSPRSGLLDLAGFQSAINSHWLSNRGQNGLDCPGMREALLEINKGGNFGGSGEAPFIGDVGMGMLDGRGVSPEQAAAIFRVYDTAQSGQLTYEQFANVFRLMSAPERTDELRLLERKVFLEKMVPNLGATLGTGASVAPHGANPLAPKFAAEPTHFALENPGFNAVCCATCVSEVPLFCFGLPPPMVCFWPHGIIFFGSPCAMAAKLCWAPRANAATTVRLTPNAVVSVTEPYAGWSACMGPPIVAPCNCCLVCMGGDPMCTAYKNDRQVVDVVPLEFVDAVDVLRPVYPGGLERLVVSAYGGSHMIAKDGATNAKAFADAVMQQKASAARLDFNERAALQNFLASSWFRLDLLRHGRSADLGEGRVVGDVGAPMQQMMMARGGPTAPGFQPVAAVTAVHPAPAMISVAVPEGAVAGTVIQVQAPSGAIQVAVPEGVKPGQVIQVAV</sequence>
<dbReference type="KEGG" id="aaf:AURANDRAFT_64142"/>
<dbReference type="SUPFAM" id="SSF47473">
    <property type="entry name" value="EF-hand"/>
    <property type="match status" value="1"/>
</dbReference>
<dbReference type="PROSITE" id="PS50222">
    <property type="entry name" value="EF_HAND_2"/>
    <property type="match status" value="1"/>
</dbReference>
<dbReference type="Proteomes" id="UP001363151">
    <property type="component" value="Unassembled WGS sequence"/>
</dbReference>
<reference evidence="1 2" key="1">
    <citation type="submission" date="2024-03" db="EMBL/GenBank/DDBJ databases">
        <title>Aureococcus anophagefferens CCMP1851 and Kratosvirus quantuckense: Draft genome of a second virus-susceptible host strain in the model system.</title>
        <authorList>
            <person name="Chase E."/>
            <person name="Truchon A.R."/>
            <person name="Schepens W."/>
            <person name="Wilhelm S.W."/>
        </authorList>
    </citation>
    <scope>NUCLEOTIDE SEQUENCE [LARGE SCALE GENOMIC DNA]</scope>
    <source>
        <strain evidence="1 2">CCMP1851</strain>
    </source>
</reference>
<comment type="caution">
    <text evidence="1">The sequence shown here is derived from an EMBL/GenBank/DDBJ whole genome shotgun (WGS) entry which is preliminary data.</text>
</comment>
<accession>A0ABR1FVT4</accession>
<dbReference type="InterPro" id="IPR002048">
    <property type="entry name" value="EF_hand_dom"/>
</dbReference>
<protein>
    <submittedName>
        <fullName evidence="1">Uncharacterized protein</fullName>
    </submittedName>
</protein>
<keyword evidence="2" id="KW-1185">Reference proteome</keyword>
<organism evidence="1 2">
    <name type="scientific">Aureococcus anophagefferens</name>
    <name type="common">Harmful bloom alga</name>
    <dbReference type="NCBI Taxonomy" id="44056"/>
    <lineage>
        <taxon>Eukaryota</taxon>
        <taxon>Sar</taxon>
        <taxon>Stramenopiles</taxon>
        <taxon>Ochrophyta</taxon>
        <taxon>Pelagophyceae</taxon>
        <taxon>Pelagomonadales</taxon>
        <taxon>Pelagomonadaceae</taxon>
        <taxon>Aureococcus</taxon>
    </lineage>
</organism>
<evidence type="ECO:0000313" key="2">
    <source>
        <dbReference type="Proteomes" id="UP001363151"/>
    </source>
</evidence>
<proteinExistence type="predicted"/>
<evidence type="ECO:0000313" key="1">
    <source>
        <dbReference type="EMBL" id="KAK7239808.1"/>
    </source>
</evidence>
<dbReference type="EMBL" id="JBBJCI010000222">
    <property type="protein sequence ID" value="KAK7239808.1"/>
    <property type="molecule type" value="Genomic_DNA"/>
</dbReference>
<gene>
    <name evidence="1" type="ORF">SO694_00029241</name>
</gene>
<name>A0ABR1FVT4_AURAN</name>